<proteinExistence type="evidence at transcript level"/>
<dbReference type="InterPro" id="IPR005225">
    <property type="entry name" value="Small_GTP-bd"/>
</dbReference>
<comment type="similarity">
    <text evidence="1">Belongs to the TRAFAC class TrmE-Era-EngA-EngB-Septin-like GTPase superfamily. Era GTPase family.</text>
</comment>
<dbReference type="AlphaFoldDB" id="C7BVM5"/>
<dbReference type="PANTHER" id="PTHR42698">
    <property type="entry name" value="GTPASE ERA"/>
    <property type="match status" value="1"/>
</dbReference>
<dbReference type="GO" id="GO:0005759">
    <property type="term" value="C:mitochondrial matrix"/>
    <property type="evidence" value="ECO:0007669"/>
    <property type="project" value="TreeGrafter"/>
</dbReference>
<dbReference type="GO" id="GO:0019843">
    <property type="term" value="F:rRNA binding"/>
    <property type="evidence" value="ECO:0007669"/>
    <property type="project" value="TreeGrafter"/>
</dbReference>
<organism evidence="7">
    <name type="scientific">Angiostrongylus cantonensis</name>
    <name type="common">Rat lungworm</name>
    <dbReference type="NCBI Taxonomy" id="6313"/>
    <lineage>
        <taxon>Eukaryota</taxon>
        <taxon>Metazoa</taxon>
        <taxon>Ecdysozoa</taxon>
        <taxon>Nematoda</taxon>
        <taxon>Chromadorea</taxon>
        <taxon>Rhabditida</taxon>
        <taxon>Rhabditina</taxon>
        <taxon>Rhabditomorpha</taxon>
        <taxon>Strongyloidea</taxon>
        <taxon>Metastrongylidae</taxon>
        <taxon>Angiostrongylus</taxon>
    </lineage>
</organism>
<dbReference type="NCBIfam" id="TIGR00231">
    <property type="entry name" value="small_GTP"/>
    <property type="match status" value="1"/>
</dbReference>
<dbReference type="Pfam" id="PF01926">
    <property type="entry name" value="MMR_HSR1"/>
    <property type="match status" value="1"/>
</dbReference>
<dbReference type="PANTHER" id="PTHR42698:SF1">
    <property type="entry name" value="GTPASE ERA, MITOCHONDRIAL"/>
    <property type="match status" value="1"/>
</dbReference>
<dbReference type="InterPro" id="IPR009019">
    <property type="entry name" value="KH_sf_prok-type"/>
</dbReference>
<dbReference type="Gene3D" id="3.30.300.20">
    <property type="match status" value="1"/>
</dbReference>
<dbReference type="InterPro" id="IPR027417">
    <property type="entry name" value="P-loop_NTPase"/>
</dbReference>
<accession>C7BVM5</accession>
<dbReference type="InterPro" id="IPR006073">
    <property type="entry name" value="GTP-bd"/>
</dbReference>
<evidence type="ECO:0000259" key="6">
    <source>
        <dbReference type="Pfam" id="PF01926"/>
    </source>
</evidence>
<reference evidence="7" key="2">
    <citation type="journal article" date="2009" name="BMC Mol. Biol.">
        <title>Preliminary molecular characterization of the human pathogen Angiostrongylus cantonensis.</title>
        <authorList>
            <person name="He H."/>
            <person name="Cheng M."/>
            <person name="Yang X."/>
            <person name="Meng J."/>
            <person name="He A."/>
            <person name="Zheng X."/>
            <person name="Li Z."/>
            <person name="Guo P."/>
            <person name="Pan Z."/>
            <person name="Zhan X."/>
        </authorList>
    </citation>
    <scope>NUCLEOTIDE SEQUENCE</scope>
</reference>
<keyword evidence="3" id="KW-0547">Nucleotide-binding</keyword>
<dbReference type="GO" id="GO:0043024">
    <property type="term" value="F:ribosomal small subunit binding"/>
    <property type="evidence" value="ECO:0007669"/>
    <property type="project" value="TreeGrafter"/>
</dbReference>
<dbReference type="SUPFAM" id="SSF52540">
    <property type="entry name" value="P-loop containing nucleoside triphosphate hydrolases"/>
    <property type="match status" value="1"/>
</dbReference>
<dbReference type="CDD" id="cd22534">
    <property type="entry name" value="KH-II_Era"/>
    <property type="match status" value="1"/>
</dbReference>
<sequence length="390" mass="43479">MHLKALRCLVKSLRSNNVVMVACSERLCSTATRGLDVAVIGAPNVGKSLLTNQLVRAAVSSVSSKMDTTVQNVNAILTEDNVQLILVDSPGTVGQRHAREAMALNHNKVLTEPEKALQRAEHILVVQDATATGDYIHHRVLHLLHRYSHIPSSLVINKVDMVPRRSDLLELTRILTNGHVAGAPIIVVEKAIGRLGVLSKMLALHDDSIKLQDHKWQHRFRCAIAKPSYRVGYGETKQLFSNIRGWSNFSAVFFASALTGEGVEALRQHLKDLSMEKVWQQDEMAITTKSPQQICLDSVRAALLNTVPSNVAYCLRPKICEWVEDGDVLKIVVEILCEKERIGRLVLGKGGQRITEIGRRVNDHMHNLFTRQLFVRVLIKHKGQIVNVLK</sequence>
<name>C7BVM5_ANGCA</name>
<keyword evidence="4" id="KW-0342">GTP-binding</keyword>
<evidence type="ECO:0000256" key="3">
    <source>
        <dbReference type="ARBA" id="ARBA00022741"/>
    </source>
</evidence>
<evidence type="ECO:0000256" key="4">
    <source>
        <dbReference type="ARBA" id="ARBA00023134"/>
    </source>
</evidence>
<dbReference type="GO" id="GO:0005525">
    <property type="term" value="F:GTP binding"/>
    <property type="evidence" value="ECO:0007669"/>
    <property type="project" value="UniProtKB-KW"/>
</dbReference>
<reference evidence="7" key="1">
    <citation type="submission" date="2008-08" db="EMBL/GenBank/DDBJ databases">
        <authorList>
            <person name="Zhan X.M."/>
        </authorList>
    </citation>
    <scope>NUCLEOTIDE SEQUENCE</scope>
</reference>
<dbReference type="GO" id="GO:0000028">
    <property type="term" value="P:ribosomal small subunit assembly"/>
    <property type="evidence" value="ECO:0007669"/>
    <property type="project" value="TreeGrafter"/>
</dbReference>
<evidence type="ECO:0000256" key="1">
    <source>
        <dbReference type="ARBA" id="ARBA00007921"/>
    </source>
</evidence>
<dbReference type="InterPro" id="IPR005662">
    <property type="entry name" value="GTPase_Era-like"/>
</dbReference>
<evidence type="ECO:0000256" key="5">
    <source>
        <dbReference type="ARBA" id="ARBA00030975"/>
    </source>
</evidence>
<evidence type="ECO:0000313" key="7">
    <source>
        <dbReference type="EMBL" id="CAR63540.1"/>
    </source>
</evidence>
<dbReference type="InterPro" id="IPR015946">
    <property type="entry name" value="KH_dom-like_a/b"/>
</dbReference>
<dbReference type="SUPFAM" id="SSF54814">
    <property type="entry name" value="Prokaryotic type KH domain (KH-domain type II)"/>
    <property type="match status" value="1"/>
</dbReference>
<dbReference type="EMBL" id="FM207679">
    <property type="protein sequence ID" value="CAR63540.1"/>
    <property type="molecule type" value="mRNA"/>
</dbReference>
<protein>
    <recommendedName>
        <fullName evidence="2">GTPase Era, mitochondrial</fullName>
    </recommendedName>
    <alternativeName>
        <fullName evidence="5">ERA-like protein 1</fullName>
    </alternativeName>
</protein>
<evidence type="ECO:0000256" key="2">
    <source>
        <dbReference type="ARBA" id="ARBA00019149"/>
    </source>
</evidence>
<feature type="domain" description="G" evidence="6">
    <location>
        <begin position="36"/>
        <end position="158"/>
    </location>
</feature>
<dbReference type="Gene3D" id="3.40.50.300">
    <property type="entry name" value="P-loop containing nucleotide triphosphate hydrolases"/>
    <property type="match status" value="1"/>
</dbReference>